<feature type="domain" description="Methionyl/Valyl/Leucyl/Isoleucyl-tRNA synthetase anticodon-binding" evidence="18">
    <location>
        <begin position="859"/>
        <end position="999"/>
    </location>
</feature>
<evidence type="ECO:0000256" key="12">
    <source>
        <dbReference type="ARBA" id="ARBA00022917"/>
    </source>
</evidence>
<comment type="catalytic activity">
    <reaction evidence="15">
        <text>tRNA(Ile) + L-isoleucine + ATP = L-isoleucyl-tRNA(Ile) + AMP + diphosphate</text>
        <dbReference type="Rhea" id="RHEA:11060"/>
        <dbReference type="Rhea" id="RHEA-COMP:9666"/>
        <dbReference type="Rhea" id="RHEA-COMP:9695"/>
        <dbReference type="ChEBI" id="CHEBI:30616"/>
        <dbReference type="ChEBI" id="CHEBI:33019"/>
        <dbReference type="ChEBI" id="CHEBI:58045"/>
        <dbReference type="ChEBI" id="CHEBI:78442"/>
        <dbReference type="ChEBI" id="CHEBI:78528"/>
        <dbReference type="ChEBI" id="CHEBI:456215"/>
        <dbReference type="EC" id="6.1.1.5"/>
    </reaction>
</comment>
<dbReference type="FunFam" id="3.40.50.620:FF:000063">
    <property type="entry name" value="Isoleucine--tRNA ligase"/>
    <property type="match status" value="1"/>
</dbReference>
<dbReference type="EC" id="6.1.1.5" evidence="5"/>
<dbReference type="SUPFAM" id="SSF53254">
    <property type="entry name" value="Phosphoglycerate mutase-like"/>
    <property type="match status" value="1"/>
</dbReference>
<evidence type="ECO:0000259" key="17">
    <source>
        <dbReference type="Pfam" id="PF00133"/>
    </source>
</evidence>
<evidence type="ECO:0000256" key="9">
    <source>
        <dbReference type="ARBA" id="ARBA00022741"/>
    </source>
</evidence>
<dbReference type="PANTHER" id="PTHR42780">
    <property type="entry name" value="SOLEUCYL-TRNA SYNTHETASE"/>
    <property type="match status" value="1"/>
</dbReference>
<comment type="caution">
    <text evidence="19">The sequence shown here is derived from an EMBL/GenBank/DDBJ whole genome shotgun (WGS) entry which is preliminary data.</text>
</comment>
<dbReference type="InterPro" id="IPR014729">
    <property type="entry name" value="Rossmann-like_a/b/a_fold"/>
</dbReference>
<dbReference type="InterPro" id="IPR013155">
    <property type="entry name" value="M/V/L/I-tRNA-synth_anticd-bd"/>
</dbReference>
<comment type="similarity">
    <text evidence="3">Belongs to the class-I aminoacyl-tRNA synthetase family. IleS type 2 subfamily.</text>
</comment>
<dbReference type="Pfam" id="PF00133">
    <property type="entry name" value="tRNA-synt_1"/>
    <property type="match status" value="2"/>
</dbReference>
<reference evidence="19 20" key="1">
    <citation type="journal article" date="2015" name="Nature">
        <title>rRNA introns, odd ribosomes, and small enigmatic genomes across a large radiation of phyla.</title>
        <authorList>
            <person name="Brown C.T."/>
            <person name="Hug L.A."/>
            <person name="Thomas B.C."/>
            <person name="Sharon I."/>
            <person name="Castelle C.J."/>
            <person name="Singh A."/>
            <person name="Wilkins M.J."/>
            <person name="Williams K.H."/>
            <person name="Banfield J.F."/>
        </authorList>
    </citation>
    <scope>NUCLEOTIDE SEQUENCE [LARGE SCALE GENOMIC DNA]</scope>
</reference>
<feature type="domain" description="Aminoacyl-tRNA synthetase class Ia" evidence="17">
    <location>
        <begin position="11"/>
        <end position="476"/>
    </location>
</feature>
<evidence type="ECO:0000256" key="2">
    <source>
        <dbReference type="ARBA" id="ARBA00004496"/>
    </source>
</evidence>
<evidence type="ECO:0000256" key="8">
    <source>
        <dbReference type="ARBA" id="ARBA00022723"/>
    </source>
</evidence>
<dbReference type="InterPro" id="IPR001412">
    <property type="entry name" value="aa-tRNA-synth_I_CS"/>
</dbReference>
<keyword evidence="12 16" id="KW-0648">Protein biosynthesis</keyword>
<dbReference type="InterPro" id="IPR023586">
    <property type="entry name" value="Ile-tRNA-ligase_type2"/>
</dbReference>
<dbReference type="GO" id="GO:0004822">
    <property type="term" value="F:isoleucine-tRNA ligase activity"/>
    <property type="evidence" value="ECO:0007669"/>
    <property type="project" value="UniProtKB-EC"/>
</dbReference>
<dbReference type="GO" id="GO:0046872">
    <property type="term" value="F:metal ion binding"/>
    <property type="evidence" value="ECO:0007669"/>
    <property type="project" value="UniProtKB-KW"/>
</dbReference>
<dbReference type="Pfam" id="PF08264">
    <property type="entry name" value="Anticodon_1"/>
    <property type="match status" value="1"/>
</dbReference>
<keyword evidence="13 16" id="KW-0030">Aminoacyl-tRNA synthetase</keyword>
<dbReference type="PANTHER" id="PTHR42780:SF1">
    <property type="entry name" value="ISOLEUCINE--TRNA LIGASE, CYTOPLASMIC"/>
    <property type="match status" value="1"/>
</dbReference>
<dbReference type="SUPFAM" id="SSF52374">
    <property type="entry name" value="Nucleotidylyl transferase"/>
    <property type="match status" value="1"/>
</dbReference>
<dbReference type="GO" id="GO:0005737">
    <property type="term" value="C:cytoplasm"/>
    <property type="evidence" value="ECO:0007669"/>
    <property type="project" value="UniProtKB-SubCell"/>
</dbReference>
<dbReference type="SUPFAM" id="SSF50677">
    <property type="entry name" value="ValRS/IleRS/LeuRS editing domain"/>
    <property type="match status" value="1"/>
</dbReference>
<evidence type="ECO:0000313" key="19">
    <source>
        <dbReference type="EMBL" id="KKW35816.1"/>
    </source>
</evidence>
<dbReference type="EMBL" id="LCRO01000003">
    <property type="protein sequence ID" value="KKW35816.1"/>
    <property type="molecule type" value="Genomic_DNA"/>
</dbReference>
<evidence type="ECO:0000256" key="10">
    <source>
        <dbReference type="ARBA" id="ARBA00022833"/>
    </source>
</evidence>
<dbReference type="PRINTS" id="PR00984">
    <property type="entry name" value="TRNASYNTHILE"/>
</dbReference>
<dbReference type="InterPro" id="IPR002301">
    <property type="entry name" value="Ile-tRNA-ligase"/>
</dbReference>
<dbReference type="InterPro" id="IPR009008">
    <property type="entry name" value="Val/Leu/Ile-tRNA-synth_edit"/>
</dbReference>
<evidence type="ECO:0000256" key="3">
    <source>
        <dbReference type="ARBA" id="ARBA00007078"/>
    </source>
</evidence>
<name>A0A0G1XXU1_9BACT</name>
<dbReference type="SMART" id="SM00855">
    <property type="entry name" value="PGAM"/>
    <property type="match status" value="1"/>
</dbReference>
<dbReference type="Proteomes" id="UP000034740">
    <property type="component" value="Unassembled WGS sequence"/>
</dbReference>
<dbReference type="GO" id="GO:0002161">
    <property type="term" value="F:aminoacyl-tRNA deacylase activity"/>
    <property type="evidence" value="ECO:0007669"/>
    <property type="project" value="InterPro"/>
</dbReference>
<gene>
    <name evidence="19" type="ORF">UY83_C0003G0101</name>
</gene>
<evidence type="ECO:0000256" key="13">
    <source>
        <dbReference type="ARBA" id="ARBA00023146"/>
    </source>
</evidence>
<evidence type="ECO:0000256" key="14">
    <source>
        <dbReference type="ARBA" id="ARBA00025217"/>
    </source>
</evidence>
<sequence>MSDLPKREEEILEFWNKEKIFEKSLDKKSPRGEYVFYDGPPFASGSPHYGHILASTIKDAIPRYRTMRGWRVQRRWGWDCHGLPVENLVEKELGFRQKRDIEEYGLASFNEAARAHIMKDEMEWRGAIPRVGRFADMENSYKTMDTSYTESVWWAFKYLHGRGLIYEGFKAMHYCPRCGTTLSNFEVAQGYKDIEDLAVTVKFQLADDPSTSLLIWTTTAWTLPGNAAVAVNPSAIYVKVKTGNEFIIVARELAPEKSVVAEYKGKELIGKKYLPPFDYFAGEFSKNNKIWRVYGADFVSLGEGTGIVHIAPAFGADDLALGQREKVPLIRHITEEGKFVLAVKDLAGLPVKPKGSPRETDEKVAALLEQKGLLFKKEKTTHSYPHCWRCDTPLLNSAASSWFVKVSALKNKLLKENAKIAWVPENVGKGRFHKGIESAPDWAISRSRYWGAPLPVWRHSKTKEIKIIGSIEELLSMVRRSGNRYFVMRHGEAVNNANNVPDPRGDPENHLTETGKAESVRAASELKHENVDLIIVSPFLRTRETAAVVQKELGLPDSAVMIDKRLHELNESDILAVRRRMGEFLFEAERRYTNKNILIISHGLPIWILQKVAARKLSGSFDFDEEVMLKTAELQEIPFVPFPHNQNYELDLHRPYIDEVPMGNGIHGQWQRVPEVFDCWFESGSMPFASNHYPFEKKNFDPERFLRFGAKGYPADFIAEGLDQTRGWFYSLIVLGVALFGRSPYKKVIVNGLVLASDGQKMSKRLKNYPDPMEVVAKYGADALRYYLLSSGVVRAEDLRFNERGVDEVSKKLLMRIDNVRSFYKLYASEKLPSENVLGSASPQPEHFLQEVSPLHILDKWILSRLGELVRDATEGFEKYELDAAVRPLGKFIDDLSAWYVRRSRERFKNGDARAVSTLRFVLYTAAHVMAPVMPFFAEDLYRSVKSKNDPESVHLSDWPEPLQIDENILREMEQIHKAASEGLQLRERAGIKVRQPLAKFTAPVLPENPQLRAILADELNVKEVARVDGEAVLDTFITPQLREEGVVRELVRRVQEWRKEKGYKIADKPECTLAVTEEEMVVANKYRDKIMLLTGLKDLKYVRKNGN</sequence>
<proteinExistence type="inferred from homology"/>
<evidence type="ECO:0000256" key="1">
    <source>
        <dbReference type="ARBA" id="ARBA00001947"/>
    </source>
</evidence>
<comment type="function">
    <text evidence="14">Catalyzes the attachment of isoleucine to tRNA(Ile). As IleRS can inadvertently accommodate and process structurally similar amino acids such as valine, to avoid such errors it has two additional distinct tRNA(Ile)-dependent editing activities. One activity is designated as 'pretransfer' editing and involves the hydrolysis of activated Val-AMP. The other activity is designated 'posttransfer' editing and involves deacylation of mischarged Val-tRNA(Ile).</text>
</comment>
<dbReference type="InterPro" id="IPR009080">
    <property type="entry name" value="tRNAsynth_Ia_anticodon-bd"/>
</dbReference>
<dbReference type="SUPFAM" id="SSF47323">
    <property type="entry name" value="Anticodon-binding domain of a subclass of class I aminoacyl-tRNA synthetases"/>
    <property type="match status" value="1"/>
</dbReference>
<dbReference type="Gene3D" id="3.90.740.10">
    <property type="entry name" value="Valyl/Leucyl/Isoleucyl-tRNA synthetase, editing domain"/>
    <property type="match status" value="1"/>
</dbReference>
<keyword evidence="7 16" id="KW-0436">Ligase</keyword>
<keyword evidence="10" id="KW-0862">Zinc</keyword>
<evidence type="ECO:0000313" key="20">
    <source>
        <dbReference type="Proteomes" id="UP000034740"/>
    </source>
</evidence>
<dbReference type="Gene3D" id="1.10.730.10">
    <property type="entry name" value="Isoleucyl-tRNA Synthetase, Domain 1"/>
    <property type="match status" value="1"/>
</dbReference>
<evidence type="ECO:0000256" key="7">
    <source>
        <dbReference type="ARBA" id="ARBA00022598"/>
    </source>
</evidence>
<dbReference type="CDD" id="cd07067">
    <property type="entry name" value="HP_PGM_like"/>
    <property type="match status" value="1"/>
</dbReference>
<dbReference type="Gene3D" id="3.40.50.1240">
    <property type="entry name" value="Phosphoglycerate mutase-like"/>
    <property type="match status" value="1"/>
</dbReference>
<dbReference type="AlphaFoldDB" id="A0A0G1XXU1"/>
<dbReference type="Gene3D" id="3.40.50.620">
    <property type="entry name" value="HUPs"/>
    <property type="match status" value="3"/>
</dbReference>
<evidence type="ECO:0000256" key="6">
    <source>
        <dbReference type="ARBA" id="ARBA00022490"/>
    </source>
</evidence>
<protein>
    <recommendedName>
        <fullName evidence="5">isoleucine--tRNA ligase</fullName>
        <ecNumber evidence="5">6.1.1.5</ecNumber>
    </recommendedName>
</protein>
<dbReference type="GO" id="GO:0005524">
    <property type="term" value="F:ATP binding"/>
    <property type="evidence" value="ECO:0007669"/>
    <property type="project" value="UniProtKB-KW"/>
</dbReference>
<organism evidence="19 20">
    <name type="scientific">Candidatus Adlerbacteria bacterium GW2011_GWA1_54_10</name>
    <dbReference type="NCBI Taxonomy" id="1618605"/>
    <lineage>
        <taxon>Bacteria</taxon>
        <taxon>Candidatus Adleribacteriota</taxon>
    </lineage>
</organism>
<comment type="subunit">
    <text evidence="4">Monomer.</text>
</comment>
<keyword evidence="8" id="KW-0479">Metal-binding</keyword>
<keyword evidence="11 16" id="KW-0067">ATP-binding</keyword>
<dbReference type="InterPro" id="IPR033709">
    <property type="entry name" value="Anticodon_Ile_ABEc"/>
</dbReference>
<dbReference type="CDD" id="cd07961">
    <property type="entry name" value="Anticodon_Ia_Ile_ABEc"/>
    <property type="match status" value="1"/>
</dbReference>
<comment type="subcellular location">
    <subcellularLocation>
        <location evidence="2">Cytoplasm</location>
    </subcellularLocation>
</comment>
<dbReference type="Pfam" id="PF00300">
    <property type="entry name" value="His_Phos_1"/>
    <property type="match status" value="1"/>
</dbReference>
<evidence type="ECO:0000259" key="18">
    <source>
        <dbReference type="Pfam" id="PF08264"/>
    </source>
</evidence>
<evidence type="ECO:0000256" key="15">
    <source>
        <dbReference type="ARBA" id="ARBA00048359"/>
    </source>
</evidence>
<dbReference type="PROSITE" id="PS00178">
    <property type="entry name" value="AA_TRNA_LIGASE_I"/>
    <property type="match status" value="1"/>
</dbReference>
<evidence type="ECO:0000256" key="16">
    <source>
        <dbReference type="RuleBase" id="RU363035"/>
    </source>
</evidence>
<evidence type="ECO:0000256" key="4">
    <source>
        <dbReference type="ARBA" id="ARBA00011245"/>
    </source>
</evidence>
<comment type="cofactor">
    <cofactor evidence="1">
        <name>Zn(2+)</name>
        <dbReference type="ChEBI" id="CHEBI:29105"/>
    </cofactor>
</comment>
<dbReference type="GO" id="GO:0000049">
    <property type="term" value="F:tRNA binding"/>
    <property type="evidence" value="ECO:0007669"/>
    <property type="project" value="InterPro"/>
</dbReference>
<accession>A0A0G1XXU1</accession>
<dbReference type="GO" id="GO:0006428">
    <property type="term" value="P:isoleucyl-tRNA aminoacylation"/>
    <property type="evidence" value="ECO:0007669"/>
    <property type="project" value="InterPro"/>
</dbReference>
<dbReference type="PATRIC" id="fig|1618605.3.peg.298"/>
<dbReference type="InterPro" id="IPR002300">
    <property type="entry name" value="aa-tRNA-synth_Ia"/>
</dbReference>
<dbReference type="InterPro" id="IPR029033">
    <property type="entry name" value="His_PPase_superfam"/>
</dbReference>
<dbReference type="InterPro" id="IPR013078">
    <property type="entry name" value="His_Pase_superF_clade-1"/>
</dbReference>
<evidence type="ECO:0000256" key="11">
    <source>
        <dbReference type="ARBA" id="ARBA00022840"/>
    </source>
</evidence>
<keyword evidence="9 16" id="KW-0547">Nucleotide-binding</keyword>
<feature type="domain" description="Aminoacyl-tRNA synthetase class Ia" evidence="17">
    <location>
        <begin position="649"/>
        <end position="799"/>
    </location>
</feature>
<evidence type="ECO:0000256" key="5">
    <source>
        <dbReference type="ARBA" id="ARBA00013165"/>
    </source>
</evidence>
<dbReference type="Pfam" id="PF19302">
    <property type="entry name" value="DUF5915"/>
    <property type="match status" value="1"/>
</dbReference>
<keyword evidence="6" id="KW-0963">Cytoplasm</keyword>